<proteinExistence type="predicted"/>
<dbReference type="Gene3D" id="2.60.200.20">
    <property type="match status" value="1"/>
</dbReference>
<dbReference type="InterPro" id="IPR036465">
    <property type="entry name" value="vWFA_dom_sf"/>
</dbReference>
<dbReference type="Gene3D" id="3.40.50.410">
    <property type="entry name" value="von Willebrand factor, type A domain"/>
    <property type="match status" value="1"/>
</dbReference>
<dbReference type="InterPro" id="IPR000253">
    <property type="entry name" value="FHA_dom"/>
</dbReference>
<feature type="region of interest" description="Disordered" evidence="1">
    <location>
        <begin position="294"/>
        <end position="379"/>
    </location>
</feature>
<evidence type="ECO:0000259" key="4">
    <source>
        <dbReference type="PROSITE" id="PS50006"/>
    </source>
</evidence>
<feature type="compositionally biased region" description="Gly residues" evidence="1">
    <location>
        <begin position="298"/>
        <end position="309"/>
    </location>
</feature>
<reference evidence="6 7" key="1">
    <citation type="submission" date="2018-01" db="EMBL/GenBank/DDBJ databases">
        <authorList>
            <person name="Gaut B.S."/>
            <person name="Morton B.R."/>
            <person name="Clegg M.T."/>
            <person name="Duvall M.R."/>
        </authorList>
    </citation>
    <scope>NUCLEOTIDE SEQUENCE [LARGE SCALE GENOMIC DNA]</scope>
    <source>
        <strain evidence="6">GP69</strain>
    </source>
</reference>
<dbReference type="RefSeq" id="WP_172455012.1">
    <property type="nucleotide sequence ID" value="NZ_JANJZD010000006.1"/>
</dbReference>
<dbReference type="PROSITE" id="PS50006">
    <property type="entry name" value="FHA_DOMAIN"/>
    <property type="match status" value="1"/>
</dbReference>
<dbReference type="SMART" id="SM00327">
    <property type="entry name" value="VWA"/>
    <property type="match status" value="1"/>
</dbReference>
<dbReference type="Proteomes" id="UP000236311">
    <property type="component" value="Unassembled WGS sequence"/>
</dbReference>
<feature type="domain" description="VWFA" evidence="5">
    <location>
        <begin position="79"/>
        <end position="255"/>
    </location>
</feature>
<protein>
    <submittedName>
        <fullName evidence="6">FHA domain protein</fullName>
    </submittedName>
</protein>
<feature type="chain" id="PRO_5014393784" evidence="3">
    <location>
        <begin position="25"/>
        <end position="576"/>
    </location>
</feature>
<keyword evidence="7" id="KW-1185">Reference proteome</keyword>
<dbReference type="CDD" id="cd00198">
    <property type="entry name" value="vWFA"/>
    <property type="match status" value="1"/>
</dbReference>
<feature type="compositionally biased region" description="Low complexity" evidence="1">
    <location>
        <begin position="366"/>
        <end position="378"/>
    </location>
</feature>
<name>A0A2K4ZEC9_9FIRM</name>
<evidence type="ECO:0000313" key="7">
    <source>
        <dbReference type="Proteomes" id="UP000236311"/>
    </source>
</evidence>
<feature type="compositionally biased region" description="Low complexity" evidence="1">
    <location>
        <begin position="310"/>
        <end position="343"/>
    </location>
</feature>
<dbReference type="EMBL" id="OFSM01000006">
    <property type="protein sequence ID" value="SOY28810.1"/>
    <property type="molecule type" value="Genomic_DNA"/>
</dbReference>
<feature type="signal peptide" evidence="3">
    <location>
        <begin position="1"/>
        <end position="24"/>
    </location>
</feature>
<dbReference type="InterPro" id="IPR008984">
    <property type="entry name" value="SMAD_FHA_dom_sf"/>
</dbReference>
<gene>
    <name evidence="6" type="ORF">AMURIS_01524</name>
</gene>
<evidence type="ECO:0000313" key="6">
    <source>
        <dbReference type="EMBL" id="SOY28810.1"/>
    </source>
</evidence>
<dbReference type="AlphaFoldDB" id="A0A2K4ZEC9"/>
<keyword evidence="2" id="KW-0812">Transmembrane</keyword>
<dbReference type="SUPFAM" id="SSF53300">
    <property type="entry name" value="vWA-like"/>
    <property type="match status" value="1"/>
</dbReference>
<evidence type="ECO:0000256" key="2">
    <source>
        <dbReference type="SAM" id="Phobius"/>
    </source>
</evidence>
<dbReference type="InterPro" id="IPR002035">
    <property type="entry name" value="VWF_A"/>
</dbReference>
<dbReference type="SUPFAM" id="SSF49879">
    <property type="entry name" value="SMAD/FHA domain"/>
    <property type="match status" value="1"/>
</dbReference>
<accession>A0A2K4ZEC9</accession>
<evidence type="ECO:0000256" key="3">
    <source>
        <dbReference type="SAM" id="SignalP"/>
    </source>
</evidence>
<feature type="transmembrane region" description="Helical" evidence="2">
    <location>
        <begin position="396"/>
        <end position="417"/>
    </location>
</feature>
<dbReference type="SMART" id="SM00240">
    <property type="entry name" value="FHA"/>
    <property type="match status" value="1"/>
</dbReference>
<dbReference type="PROSITE" id="PS50234">
    <property type="entry name" value="VWFA"/>
    <property type="match status" value="1"/>
</dbReference>
<dbReference type="Pfam" id="PF00498">
    <property type="entry name" value="FHA"/>
    <property type="match status" value="1"/>
</dbReference>
<dbReference type="CDD" id="cd00060">
    <property type="entry name" value="FHA"/>
    <property type="match status" value="1"/>
</dbReference>
<keyword evidence="2" id="KW-1133">Transmembrane helix</keyword>
<dbReference type="Pfam" id="PF00092">
    <property type="entry name" value="VWA"/>
    <property type="match status" value="1"/>
</dbReference>
<evidence type="ECO:0000259" key="5">
    <source>
        <dbReference type="PROSITE" id="PS50234"/>
    </source>
</evidence>
<feature type="domain" description="FHA" evidence="4">
    <location>
        <begin position="483"/>
        <end position="532"/>
    </location>
</feature>
<organism evidence="6 7">
    <name type="scientific">Acetatifactor muris</name>
    <dbReference type="NCBI Taxonomy" id="879566"/>
    <lineage>
        <taxon>Bacteria</taxon>
        <taxon>Bacillati</taxon>
        <taxon>Bacillota</taxon>
        <taxon>Clostridia</taxon>
        <taxon>Lachnospirales</taxon>
        <taxon>Lachnospiraceae</taxon>
        <taxon>Acetatifactor</taxon>
    </lineage>
</organism>
<feature type="region of interest" description="Disordered" evidence="1">
    <location>
        <begin position="423"/>
        <end position="451"/>
    </location>
</feature>
<sequence length="576" mass="61198">MFVRRFRILLSVFVLLLFPGMVCHGEESTALAQAYTWEQNVDMYIAGEIKPDSLGCKCSNQGLEIVDSGLLADRGVTVRTTILLDISASVPKDMRDNVKIYLDRLIQDIPENEQYKLVTFDEELTVLQDFTNDRYDLSNAAEGIDFDGQESRIYDAIYNTMPSAEPVEGNPCYYRTIVITDGIDDTASGITKEELYLKLQADTYPVEVVAVSSAEQSEAEKELSALTRISGGRYVNLHADGDLETVLSGLAVDSIYWVRAKLPAELLDGSLRPFVLTDGTVSLQFDVRVSAVDLPAGEGSGSSAGGAETGGENAEGSSGASEAPESSRENGTSGEASESTESTDNGLSESNDSGDNTGSKTENGESGSAGAGSVPEGTETGGIIGTVKGIVEKYPFVLAAVAAAVILLIGIIVFIAVGGKKKKGKTAGKADETKTGVSTGGNYGDTEILGGNVPKGTDGSACIRIRDASHPEQVWSLSLSDTIAVGRVTDCQICVADESVSRKQCLIYLVDNIPTIENKSNSNITRLNGEQLNVPRPLKAGDKIKCGRVTLIVDSFYRGTGGEKGPLNKDTRFVNV</sequence>
<keyword evidence="2" id="KW-0472">Membrane</keyword>
<evidence type="ECO:0000256" key="1">
    <source>
        <dbReference type="SAM" id="MobiDB-lite"/>
    </source>
</evidence>
<keyword evidence="3" id="KW-0732">Signal</keyword>
<feature type="compositionally biased region" description="Polar residues" evidence="1">
    <location>
        <begin position="344"/>
        <end position="365"/>
    </location>
</feature>